<gene>
    <name evidence="1" type="ORF">AYBTSS11_LOCUS12834</name>
</gene>
<sequence length="221" mass="25044">QNHGSNRDFFYLGRRLFTHFLAVSSGRNLLSRTGMMETFAASISELRNVAKGNSNGGTVEMEGFKQRVDEIISKVDKASTIGENYYATLYHVPAVSSQLCQLLPSFAPYSSSYSINGLLSLFNIELFLRTLIHAPCTDAHPSHNSYAFEKEAIYGFSAARGMICRACKFWVVYSYMLSQLMVRILCNWCMAHELLISDTRRSFDLELAWTLKMQFHIECGL</sequence>
<organism evidence="1 2">
    <name type="scientific">Sphenostylis stenocarpa</name>
    <dbReference type="NCBI Taxonomy" id="92480"/>
    <lineage>
        <taxon>Eukaryota</taxon>
        <taxon>Viridiplantae</taxon>
        <taxon>Streptophyta</taxon>
        <taxon>Embryophyta</taxon>
        <taxon>Tracheophyta</taxon>
        <taxon>Spermatophyta</taxon>
        <taxon>Magnoliopsida</taxon>
        <taxon>eudicotyledons</taxon>
        <taxon>Gunneridae</taxon>
        <taxon>Pentapetalae</taxon>
        <taxon>rosids</taxon>
        <taxon>fabids</taxon>
        <taxon>Fabales</taxon>
        <taxon>Fabaceae</taxon>
        <taxon>Papilionoideae</taxon>
        <taxon>50 kb inversion clade</taxon>
        <taxon>NPAAA clade</taxon>
        <taxon>indigoferoid/millettioid clade</taxon>
        <taxon>Phaseoleae</taxon>
        <taxon>Sphenostylis</taxon>
    </lineage>
</organism>
<dbReference type="AlphaFoldDB" id="A0AA86T1A3"/>
<dbReference type="Proteomes" id="UP001189624">
    <property type="component" value="Chromosome 4"/>
</dbReference>
<dbReference type="EMBL" id="OY731401">
    <property type="protein sequence ID" value="CAJ1947766.1"/>
    <property type="molecule type" value="Genomic_DNA"/>
</dbReference>
<dbReference type="Gramene" id="rna-AYBTSS11_LOCUS12834">
    <property type="protein sequence ID" value="CAJ1947766.1"/>
    <property type="gene ID" value="gene-AYBTSS11_LOCUS12834"/>
</dbReference>
<feature type="non-terminal residue" evidence="1">
    <location>
        <position position="1"/>
    </location>
</feature>
<name>A0AA86T1A3_9FABA</name>
<proteinExistence type="predicted"/>
<accession>A0AA86T1A3</accession>
<evidence type="ECO:0000313" key="1">
    <source>
        <dbReference type="EMBL" id="CAJ1947766.1"/>
    </source>
</evidence>
<reference evidence="1" key="1">
    <citation type="submission" date="2023-10" db="EMBL/GenBank/DDBJ databases">
        <authorList>
            <person name="Domelevo Entfellner J.-B."/>
        </authorList>
    </citation>
    <scope>NUCLEOTIDE SEQUENCE</scope>
</reference>
<evidence type="ECO:0000313" key="2">
    <source>
        <dbReference type="Proteomes" id="UP001189624"/>
    </source>
</evidence>
<protein>
    <submittedName>
        <fullName evidence="1">Uncharacterized protein</fullName>
    </submittedName>
</protein>
<keyword evidence="2" id="KW-1185">Reference proteome</keyword>